<organism evidence="3 4">
    <name type="scientific">Caenorhabditis briggsae</name>
    <dbReference type="NCBI Taxonomy" id="6238"/>
    <lineage>
        <taxon>Eukaryota</taxon>
        <taxon>Metazoa</taxon>
        <taxon>Ecdysozoa</taxon>
        <taxon>Nematoda</taxon>
        <taxon>Chromadorea</taxon>
        <taxon>Rhabditida</taxon>
        <taxon>Rhabditina</taxon>
        <taxon>Rhabditomorpha</taxon>
        <taxon>Rhabditoidea</taxon>
        <taxon>Rhabditidae</taxon>
        <taxon>Peloderinae</taxon>
        <taxon>Caenorhabditis</taxon>
    </lineage>
</organism>
<feature type="compositionally biased region" description="Basic and acidic residues" evidence="1">
    <location>
        <begin position="1468"/>
        <end position="1490"/>
    </location>
</feature>
<feature type="compositionally biased region" description="Basic and acidic residues" evidence="1">
    <location>
        <begin position="1431"/>
        <end position="1441"/>
    </location>
</feature>
<keyword evidence="2" id="KW-1133">Transmembrane helix</keyword>
<name>A0AAE9DIJ0_CAEBR</name>
<feature type="compositionally biased region" description="Basic and acidic residues" evidence="1">
    <location>
        <begin position="1334"/>
        <end position="1348"/>
    </location>
</feature>
<dbReference type="GO" id="GO:0040021">
    <property type="term" value="P:hermaphrodite germ-line sex determination"/>
    <property type="evidence" value="ECO:0007669"/>
    <property type="project" value="InterPro"/>
</dbReference>
<evidence type="ECO:0000313" key="3">
    <source>
        <dbReference type="EMBL" id="ULU05066.1"/>
    </source>
</evidence>
<dbReference type="GO" id="GO:0004888">
    <property type="term" value="F:transmembrane signaling receptor activity"/>
    <property type="evidence" value="ECO:0007669"/>
    <property type="project" value="InterPro"/>
</dbReference>
<dbReference type="Proteomes" id="UP000827892">
    <property type="component" value="Chromosome II"/>
</dbReference>
<accession>A0AAE9DIJ0</accession>
<feature type="region of interest" description="Disordered" evidence="1">
    <location>
        <begin position="1151"/>
        <end position="1184"/>
    </location>
</feature>
<reference evidence="3 4" key="1">
    <citation type="submission" date="2022-05" db="EMBL/GenBank/DDBJ databases">
        <title>Chromosome-level reference genomes for two strains of Caenorhabditis briggsae: an improved platform for comparative genomics.</title>
        <authorList>
            <person name="Stevens L."/>
            <person name="Andersen E.C."/>
        </authorList>
    </citation>
    <scope>NUCLEOTIDE SEQUENCE [LARGE SCALE GENOMIC DNA]</scope>
    <source>
        <strain evidence="3">QX1410_ONT</strain>
        <tissue evidence="3">Whole-organism</tissue>
    </source>
</reference>
<evidence type="ECO:0000313" key="4">
    <source>
        <dbReference type="Proteomes" id="UP000827892"/>
    </source>
</evidence>
<evidence type="ECO:0000256" key="1">
    <source>
        <dbReference type="SAM" id="MobiDB-lite"/>
    </source>
</evidence>
<sequence>MKLAFNKLLVASVVFTVLSFGLLLASLFTTTATTPSEWTILLPEFRFPVNKKQTTEQFLVEKIVHEHEEGEDVRSALYLTHHGYFMNAIANMKVTYRQKSYTVNDVCFKPHSAIFENVPAPENIDKLPAYFQRLLLEMQRLSPCLIVTPLNCFYDSYHIHSEISNWNASTDYLNRRLRNSYLEAIEEKDSRPYVKSTYGPELIKEWARHMFAIPSKPLSNFSKSDLYSRVKTWLSSIAARKKICADPMRSCDETLDAENYFNVCTVMQQINDYDERRKQRLKFQLEYGDEEFTTRLDCVEDREKFIEWMQERNLRDMLKLFASSVEIPDHKEIPNQVCDGIYHDLDTSSGLELFRGARSFSNNTSAYDTINVELGFMTPENLLTTMRHSDFVNGFESIWTIERARELLNEFRLALKVEVTKFSESRSSRRVKVTTRIVNQIEEEGSDEEMEYHMIYFILGACALMVALFAAFAFSEAFLTSLSMFLLRGFITGLLFIFLCKSGGLILIDSNFLCYITMHLAFNLVMTARVTFICYRIGGCVQSEKDFVKSNFSSLGSVPVDSLKEDSCKRHVQYVLAKYTKFQVAQDAYSEEPFEKLPKYWFLIAIVLVPVIGVYWFFIDSDVQKICIVLLPAFLIAAFEEMRVKNQLLRERRIKKAIQRLQKEENTRIMSRGEIDNLLSGNAELSGEKSHYESKQGVLHHGSAGGLFELSRSTYDVSLIMAYPNQMIRNLRLCALGAYFRLFKMKYCAVVVSSVAALLILLSIGLLFIPVQRSSVPKELQQDELSIDFAIPNVSSSSWESINEYLEEFNSEIDSITNLQTITNWKKSFDRYERRIYQNSTSKINNFLKWVDDEPISWYLTAPLTRPYRKTHLPNPFRFQFRYGFDSIQKSTIIDVVERIDTLLTKYTETLSFPKAIGFLYEHYHQKAVVWNSFAYHEIFAAAVLAGFFSIIVVFFSIGPVVLPTLAFAFFVVGNRLEIAAIVSLFSLEYHQCYTNVAVFVGFLAAWTPFCDLARFRGRLLYKDQTRRTPELATQRRIRVPHVAAVDTVQIFAIFLTATILLIVITAIIPQFRAFFIPTVILLITLLLAVFNSLAVSLAAYQMFEHEVRHCYHDQLQSLTTTGKVCDMTRKKLLPREEDLSIPMEEFSIRPTENTKHYAPRPIDNSDPPEQAADEEVVNQDPSMEAARRQYVEFTHRTTGMPIELINQFVDNFPVFNVPANFLPNYFALGGAPLDANNGVLLRQPGIAPPPRPNREEDEEERFGLGGGEDDDSYPSSGDDIGDPAKEQQEVTDDVATRYKEEEVRKKVQPAVPNYDDPNVPGPSNPVPRQVEQVSREAPEDSPNREPRILVYQRPPRLHEIPQISHGRNPLHDPPSMEEYVQKYDDPNQPPSRRADQYPPSFTPAMVGYCEDVYWKYNERNLPDNVPMPPRPRDWDQRRLVELPPPEDFDEVPPPGRSAIPIPPGAIRLRERRREQHLREQEARRNRPESPDDTPGL</sequence>
<feature type="transmembrane region" description="Helical" evidence="2">
    <location>
        <begin position="1075"/>
        <end position="1101"/>
    </location>
</feature>
<feature type="transmembrane region" description="Helical" evidence="2">
    <location>
        <begin position="600"/>
        <end position="617"/>
    </location>
</feature>
<evidence type="ECO:0000256" key="2">
    <source>
        <dbReference type="SAM" id="Phobius"/>
    </source>
</evidence>
<feature type="transmembrane region" description="Helical" evidence="2">
    <location>
        <begin position="486"/>
        <end position="508"/>
    </location>
</feature>
<dbReference type="PANTHER" id="PTHR39365">
    <property type="entry name" value="MX REGION OF TRA-2 RELATED-RELATED"/>
    <property type="match status" value="1"/>
</dbReference>
<dbReference type="EMBL" id="CP090892">
    <property type="protein sequence ID" value="ULU05066.1"/>
    <property type="molecule type" value="Genomic_DNA"/>
</dbReference>
<feature type="region of interest" description="Disordered" evidence="1">
    <location>
        <begin position="1241"/>
        <end position="1401"/>
    </location>
</feature>
<protein>
    <submittedName>
        <fullName evidence="3">Uncharacterized protein</fullName>
    </submittedName>
</protein>
<feature type="transmembrane region" description="Helical" evidence="2">
    <location>
        <begin position="454"/>
        <end position="474"/>
    </location>
</feature>
<feature type="compositionally biased region" description="Basic and acidic residues" evidence="1">
    <location>
        <begin position="1283"/>
        <end position="1306"/>
    </location>
</feature>
<dbReference type="InterPro" id="IPR032848">
    <property type="entry name" value="Ce-Tra-2"/>
</dbReference>
<feature type="transmembrane region" description="Helical" evidence="2">
    <location>
        <begin position="994"/>
        <end position="1014"/>
    </location>
</feature>
<keyword evidence="2" id="KW-0812">Transmembrane</keyword>
<dbReference type="GO" id="GO:0042001">
    <property type="term" value="P:hermaphrodite somatic sex determination"/>
    <property type="evidence" value="ECO:0007669"/>
    <property type="project" value="InterPro"/>
</dbReference>
<dbReference type="PANTHER" id="PTHR39365:SF2">
    <property type="entry name" value="MX REGION OF TRA-2 RELATED-RELATED"/>
    <property type="match status" value="1"/>
</dbReference>
<feature type="transmembrane region" description="Helical" evidence="2">
    <location>
        <begin position="1044"/>
        <end position="1069"/>
    </location>
</feature>
<gene>
    <name evidence="3" type="ORF">L3Y34_017652</name>
</gene>
<proteinExistence type="predicted"/>
<feature type="compositionally biased region" description="Pro residues" evidence="1">
    <location>
        <begin position="1452"/>
        <end position="1464"/>
    </location>
</feature>
<feature type="region of interest" description="Disordered" evidence="1">
    <location>
        <begin position="1420"/>
        <end position="1497"/>
    </location>
</feature>
<keyword evidence="2" id="KW-0472">Membrane</keyword>
<feature type="transmembrane region" description="Helical" evidence="2">
    <location>
        <begin position="747"/>
        <end position="769"/>
    </location>
</feature>